<gene>
    <name evidence="2" type="ORF">APZ42_013071</name>
</gene>
<evidence type="ECO:0000256" key="1">
    <source>
        <dbReference type="SAM" id="MobiDB-lite"/>
    </source>
</evidence>
<feature type="region of interest" description="Disordered" evidence="1">
    <location>
        <begin position="67"/>
        <end position="177"/>
    </location>
</feature>
<name>A0A162R7I1_9CRUS</name>
<evidence type="ECO:0000313" key="3">
    <source>
        <dbReference type="Proteomes" id="UP000076858"/>
    </source>
</evidence>
<sequence>MLPSARVLPVTKTVAALSPNPSREQRVKDLNQLIAVSTQKKIITSPPQDSNAPISSDAFRLLRSAVMPSSSPNSSLTGNSSGSETLVSRFSRRSNRDRHPARDPSDRSHTPLRCDRSRSPLQYDRRSRSRVTDGSEHERVERERREQSRERLEQIVHKDRERIEQPGDRLPPGGLEEPTKKQLKFMVARKRMKVDSLFCRRFKDIKTPEMSKAEATERALKAEQYMILDVARPLLFFREKIAGSADLKDSSLAEAAETALRLSGHMFHNVTEPKRFKPRVCFALWSPLHQEYGERGLSRPNLEKN</sequence>
<keyword evidence="3" id="KW-1185">Reference proteome</keyword>
<accession>A0A162R7I1</accession>
<comment type="caution">
    <text evidence="2">The sequence shown here is derived from an EMBL/GenBank/DDBJ whole genome shotgun (WGS) entry which is preliminary data.</text>
</comment>
<dbReference type="EMBL" id="LRGB01000233">
    <property type="protein sequence ID" value="KZS20292.1"/>
    <property type="molecule type" value="Genomic_DNA"/>
</dbReference>
<dbReference type="Proteomes" id="UP000076858">
    <property type="component" value="Unassembled WGS sequence"/>
</dbReference>
<organism evidence="2 3">
    <name type="scientific">Daphnia magna</name>
    <dbReference type="NCBI Taxonomy" id="35525"/>
    <lineage>
        <taxon>Eukaryota</taxon>
        <taxon>Metazoa</taxon>
        <taxon>Ecdysozoa</taxon>
        <taxon>Arthropoda</taxon>
        <taxon>Crustacea</taxon>
        <taxon>Branchiopoda</taxon>
        <taxon>Diplostraca</taxon>
        <taxon>Cladocera</taxon>
        <taxon>Anomopoda</taxon>
        <taxon>Daphniidae</taxon>
        <taxon>Daphnia</taxon>
    </lineage>
</organism>
<evidence type="ECO:0000313" key="2">
    <source>
        <dbReference type="EMBL" id="KZS20292.1"/>
    </source>
</evidence>
<dbReference type="OrthoDB" id="6391669at2759"/>
<feature type="compositionally biased region" description="Basic and acidic residues" evidence="1">
    <location>
        <begin position="97"/>
        <end position="167"/>
    </location>
</feature>
<dbReference type="AlphaFoldDB" id="A0A162R7I1"/>
<protein>
    <submittedName>
        <fullName evidence="2">Uncharacterized protein</fullName>
    </submittedName>
</protein>
<reference evidence="2 3" key="1">
    <citation type="submission" date="2016-03" db="EMBL/GenBank/DDBJ databases">
        <title>EvidentialGene: Evidence-directed Construction of Genes on Genomes.</title>
        <authorList>
            <person name="Gilbert D.G."/>
            <person name="Choi J.-H."/>
            <person name="Mockaitis K."/>
            <person name="Colbourne J."/>
            <person name="Pfrender M."/>
        </authorList>
    </citation>
    <scope>NUCLEOTIDE SEQUENCE [LARGE SCALE GENOMIC DNA]</scope>
    <source>
        <strain evidence="2 3">Xinb3</strain>
        <tissue evidence="2">Complete organism</tissue>
    </source>
</reference>
<feature type="compositionally biased region" description="Low complexity" evidence="1">
    <location>
        <begin position="68"/>
        <end position="86"/>
    </location>
</feature>
<proteinExistence type="predicted"/>